<dbReference type="CDD" id="cd00198">
    <property type="entry name" value="vWFA"/>
    <property type="match status" value="1"/>
</dbReference>
<organism evidence="2">
    <name type="scientific">candidate division WOR-3 bacterium</name>
    <dbReference type="NCBI Taxonomy" id="2052148"/>
    <lineage>
        <taxon>Bacteria</taxon>
        <taxon>Bacteria division WOR-3</taxon>
    </lineage>
</organism>
<dbReference type="Pfam" id="PF01882">
    <property type="entry name" value="DUF58"/>
    <property type="match status" value="1"/>
</dbReference>
<comment type="caution">
    <text evidence="2">The sequence shown here is derived from an EMBL/GenBank/DDBJ whole genome shotgun (WGS) entry which is preliminary data.</text>
</comment>
<name>A0A7V3PTC4_UNCW3</name>
<proteinExistence type="predicted"/>
<evidence type="ECO:0000259" key="1">
    <source>
        <dbReference type="SMART" id="SM00327"/>
    </source>
</evidence>
<dbReference type="InterPro" id="IPR002035">
    <property type="entry name" value="VWF_A"/>
</dbReference>
<accession>A0A7V3PTC4</accession>
<dbReference type="AlphaFoldDB" id="A0A7V3PTC4"/>
<sequence>MRVELNKIRQVEIRTKRLVNTVFAGDYRSSFKGRGVEFADVREYLPGDDVRTIDWSLTARFGKPFVKLFAEERELVVMLLVDASGSNRFGTRGQFKLEQAALVAATLAFSAIKNNDKVGLVFFTNRIERFVPPAKGRFHVLRLVRDILYFEPEGSGTEPVSALDFVMHVLKRRAIVFLISDLLGQGFEPARIEKVLGVVSRRHDLIVIGINDPAEKNLPALGFVELEDAETGRQVVVNTSSVRAGKFVARRWQERQEAIRSLFQRFGVDFIQLQTGEEVTPVLHRFFQERARRYR</sequence>
<gene>
    <name evidence="2" type="ORF">ENX16_02615</name>
</gene>
<dbReference type="PANTHER" id="PTHR33608:SF6">
    <property type="entry name" value="BLL2464 PROTEIN"/>
    <property type="match status" value="1"/>
</dbReference>
<dbReference type="Gene3D" id="3.40.50.410">
    <property type="entry name" value="von Willebrand factor, type A domain"/>
    <property type="match status" value="1"/>
</dbReference>
<dbReference type="PANTHER" id="PTHR33608">
    <property type="entry name" value="BLL2464 PROTEIN"/>
    <property type="match status" value="1"/>
</dbReference>
<reference evidence="2" key="1">
    <citation type="journal article" date="2020" name="mSystems">
        <title>Genome- and Community-Level Interaction Insights into Carbon Utilization and Element Cycling Functions of Hydrothermarchaeota in Hydrothermal Sediment.</title>
        <authorList>
            <person name="Zhou Z."/>
            <person name="Liu Y."/>
            <person name="Xu W."/>
            <person name="Pan J."/>
            <person name="Luo Z.H."/>
            <person name="Li M."/>
        </authorList>
    </citation>
    <scope>NUCLEOTIDE SEQUENCE [LARGE SCALE GENOMIC DNA]</scope>
    <source>
        <strain evidence="2">SpSt-914</strain>
    </source>
</reference>
<dbReference type="InterPro" id="IPR002881">
    <property type="entry name" value="DUF58"/>
</dbReference>
<dbReference type="SUPFAM" id="SSF53300">
    <property type="entry name" value="vWA-like"/>
    <property type="match status" value="1"/>
</dbReference>
<protein>
    <submittedName>
        <fullName evidence="2">DUF58 domain-containing protein</fullName>
    </submittedName>
</protein>
<feature type="domain" description="VWFA" evidence="1">
    <location>
        <begin position="74"/>
        <end position="252"/>
    </location>
</feature>
<dbReference type="InterPro" id="IPR036465">
    <property type="entry name" value="vWFA_dom_sf"/>
</dbReference>
<dbReference type="EMBL" id="DTMZ01000055">
    <property type="protein sequence ID" value="HGD12957.1"/>
    <property type="molecule type" value="Genomic_DNA"/>
</dbReference>
<dbReference type="SMART" id="SM00327">
    <property type="entry name" value="VWA"/>
    <property type="match status" value="1"/>
</dbReference>
<evidence type="ECO:0000313" key="2">
    <source>
        <dbReference type="EMBL" id="HGD12957.1"/>
    </source>
</evidence>